<sequence>MESSLWHRRLCHISEKGLNCLAKKDMLPGLKNAELEKCSHCMAGKQTRVSFKKHPPSRKSELLELVHSDVCGPLKVKSFSGALYFVTFIYDCSRKLWVYALKTKDQVLEKFKEFHALVERQLGKKLKRIRTDNGGEYCGPFDVYCKQHGIAHEKTPPKTPQLNGLAKRMNRTLIERVRCMLSEAKLSKHFWGEALYTAIHVINLSPAVALNSEVPDKIWFGKNVSYDHLHVLVVRHLFMFQRMKDPSWMRRPGYASLLVMVRMNLAIGCMILLRKSLLEVMMCSSWKIKPLKTLIRWRSLHLRKMVMWLMLIQFGYQLMNWILMFIMMSNMVILIISRLEMDWRFQLVMLNMKMI</sequence>
<dbReference type="GO" id="GO:0015074">
    <property type="term" value="P:DNA integration"/>
    <property type="evidence" value="ECO:0007669"/>
    <property type="project" value="InterPro"/>
</dbReference>
<evidence type="ECO:0000313" key="3">
    <source>
        <dbReference type="EMBL" id="KYP50579.1"/>
    </source>
</evidence>
<evidence type="ECO:0000259" key="2">
    <source>
        <dbReference type="PROSITE" id="PS50994"/>
    </source>
</evidence>
<feature type="domain" description="Integrase catalytic" evidence="2">
    <location>
        <begin position="52"/>
        <end position="223"/>
    </location>
</feature>
<dbReference type="InterPro" id="IPR039537">
    <property type="entry name" value="Retrotran_Ty1/copia-like"/>
</dbReference>
<evidence type="ECO:0000256" key="1">
    <source>
        <dbReference type="SAM" id="Phobius"/>
    </source>
</evidence>
<feature type="transmembrane region" description="Helical" evidence="1">
    <location>
        <begin position="318"/>
        <end position="336"/>
    </location>
</feature>
<keyword evidence="1" id="KW-1133">Transmembrane helix</keyword>
<accession>A0A151S721</accession>
<gene>
    <name evidence="3" type="ORF">KK1_027635</name>
</gene>
<dbReference type="Gene3D" id="3.30.420.10">
    <property type="entry name" value="Ribonuclease H-like superfamily/Ribonuclease H"/>
    <property type="match status" value="1"/>
</dbReference>
<dbReference type="InterPro" id="IPR012337">
    <property type="entry name" value="RNaseH-like_sf"/>
</dbReference>
<feature type="transmembrane region" description="Helical" evidence="1">
    <location>
        <begin position="253"/>
        <end position="273"/>
    </location>
</feature>
<keyword evidence="1" id="KW-0812">Transmembrane</keyword>
<proteinExistence type="predicted"/>
<organism evidence="3 4">
    <name type="scientific">Cajanus cajan</name>
    <name type="common">Pigeon pea</name>
    <name type="synonym">Cajanus indicus</name>
    <dbReference type="NCBI Taxonomy" id="3821"/>
    <lineage>
        <taxon>Eukaryota</taxon>
        <taxon>Viridiplantae</taxon>
        <taxon>Streptophyta</taxon>
        <taxon>Embryophyta</taxon>
        <taxon>Tracheophyta</taxon>
        <taxon>Spermatophyta</taxon>
        <taxon>Magnoliopsida</taxon>
        <taxon>eudicotyledons</taxon>
        <taxon>Gunneridae</taxon>
        <taxon>Pentapetalae</taxon>
        <taxon>rosids</taxon>
        <taxon>fabids</taxon>
        <taxon>Fabales</taxon>
        <taxon>Fabaceae</taxon>
        <taxon>Papilionoideae</taxon>
        <taxon>50 kb inversion clade</taxon>
        <taxon>NPAAA clade</taxon>
        <taxon>indigoferoid/millettioid clade</taxon>
        <taxon>Phaseoleae</taxon>
        <taxon>Cajanus</taxon>
    </lineage>
</organism>
<evidence type="ECO:0000313" key="4">
    <source>
        <dbReference type="Proteomes" id="UP000075243"/>
    </source>
</evidence>
<dbReference type="Pfam" id="PF00665">
    <property type="entry name" value="rve"/>
    <property type="match status" value="1"/>
</dbReference>
<protein>
    <submittedName>
        <fullName evidence="3">Retrovirus-related Pol polyprotein from transposon TNT 1-94</fullName>
    </submittedName>
</protein>
<dbReference type="SUPFAM" id="SSF53098">
    <property type="entry name" value="Ribonuclease H-like"/>
    <property type="match status" value="1"/>
</dbReference>
<dbReference type="InterPro" id="IPR001584">
    <property type="entry name" value="Integrase_cat-core"/>
</dbReference>
<dbReference type="PROSITE" id="PS50994">
    <property type="entry name" value="INTEGRASE"/>
    <property type="match status" value="1"/>
</dbReference>
<dbReference type="PANTHER" id="PTHR42648:SF28">
    <property type="entry name" value="TRANSPOSON-ENCODED PROTEIN WITH RIBONUCLEASE H-LIKE AND RETROVIRUS ZINC FINGER-LIKE DOMAINS"/>
    <property type="match status" value="1"/>
</dbReference>
<keyword evidence="4" id="KW-1185">Reference proteome</keyword>
<reference evidence="3" key="1">
    <citation type="journal article" date="2012" name="Nat. Biotechnol.">
        <title>Draft genome sequence of pigeonpea (Cajanus cajan), an orphan legume crop of resource-poor farmers.</title>
        <authorList>
            <person name="Varshney R.K."/>
            <person name="Chen W."/>
            <person name="Li Y."/>
            <person name="Bharti A.K."/>
            <person name="Saxena R.K."/>
            <person name="Schlueter J.A."/>
            <person name="Donoghue M.T."/>
            <person name="Azam S."/>
            <person name="Fan G."/>
            <person name="Whaley A.M."/>
            <person name="Farmer A.D."/>
            <person name="Sheridan J."/>
            <person name="Iwata A."/>
            <person name="Tuteja R."/>
            <person name="Penmetsa R.V."/>
            <person name="Wu W."/>
            <person name="Upadhyaya H.D."/>
            <person name="Yang S.P."/>
            <person name="Shah T."/>
            <person name="Saxena K.B."/>
            <person name="Michael T."/>
            <person name="McCombie W.R."/>
            <person name="Yang B."/>
            <person name="Zhang G."/>
            <person name="Yang H."/>
            <person name="Wang J."/>
            <person name="Spillane C."/>
            <person name="Cook D.R."/>
            <person name="May G.D."/>
            <person name="Xu X."/>
            <person name="Jackson S.A."/>
        </authorList>
    </citation>
    <scope>NUCLEOTIDE SEQUENCE [LARGE SCALE GENOMIC DNA]</scope>
</reference>
<dbReference type="AlphaFoldDB" id="A0A151S721"/>
<dbReference type="InterPro" id="IPR036397">
    <property type="entry name" value="RNaseH_sf"/>
</dbReference>
<dbReference type="InterPro" id="IPR025724">
    <property type="entry name" value="GAG-pre-integrase_dom"/>
</dbReference>
<dbReference type="GO" id="GO:0003676">
    <property type="term" value="F:nucleic acid binding"/>
    <property type="evidence" value="ECO:0007669"/>
    <property type="project" value="InterPro"/>
</dbReference>
<dbReference type="Gramene" id="C.cajan_27277.t">
    <property type="protein sequence ID" value="C.cajan_27277.t.cds1"/>
    <property type="gene ID" value="C.cajan_27277"/>
</dbReference>
<name>A0A151S721_CAJCA</name>
<keyword evidence="1" id="KW-0472">Membrane</keyword>
<dbReference type="Proteomes" id="UP000075243">
    <property type="component" value="Unassembled WGS sequence"/>
</dbReference>
<dbReference type="Pfam" id="PF13976">
    <property type="entry name" value="gag_pre-integrs"/>
    <property type="match status" value="1"/>
</dbReference>
<dbReference type="EMBL" id="KQ483452">
    <property type="protein sequence ID" value="KYP50579.1"/>
    <property type="molecule type" value="Genomic_DNA"/>
</dbReference>
<dbReference type="PANTHER" id="PTHR42648">
    <property type="entry name" value="TRANSPOSASE, PUTATIVE-RELATED"/>
    <property type="match status" value="1"/>
</dbReference>